<evidence type="ECO:0000256" key="1">
    <source>
        <dbReference type="ARBA" id="ARBA00008520"/>
    </source>
</evidence>
<dbReference type="PANTHER" id="PTHR43649">
    <property type="entry name" value="ARABINOSE-BINDING PROTEIN-RELATED"/>
    <property type="match status" value="1"/>
</dbReference>
<dbReference type="OrthoDB" id="2513152at2"/>
<evidence type="ECO:0000313" key="2">
    <source>
        <dbReference type="EMBL" id="PWD50634.1"/>
    </source>
</evidence>
<comment type="caution">
    <text evidence="2">The sequence shown here is derived from an EMBL/GenBank/DDBJ whole genome shotgun (WGS) entry which is preliminary data.</text>
</comment>
<dbReference type="Proteomes" id="UP000245166">
    <property type="component" value="Unassembled WGS sequence"/>
</dbReference>
<dbReference type="SUPFAM" id="SSF53850">
    <property type="entry name" value="Periplasmic binding protein-like II"/>
    <property type="match status" value="1"/>
</dbReference>
<sequence>MRTTDSTGRSAGRGRRRTVAAVGAASAVAMLAACGGGAGTGGGGDEVTSYGLSAEDTPNYVPVELVEPDFPGVDGSAPGFTSMPDPLATAFDSPPGSGGSYTAMTPLWGTIPPTDGNAYFDSVNEAIGTTIKFQISDGNTYGDKMAAVLASPRDVADWTTIPGWNVPPRFNDAVGTIFADLTPHLAGDAVEDFPYLANLPTEAWQACSWNGKIYGLPMPVEVGLTDYALYRPDLVGDQELPTNPDEVIDFAVANTGDGQWGTNDLWATAAAMFNLLPSQPGWKVGDDGALVHRVETPEYRAALEWMAELYSSGAVHPDAVADNQADAGTRFESGQVVLTSTGIGYWHEALTRNRPANPSFDIGVLPLVSAEGDPVIYKPRGAAMCSFLKQTDDEDQIRELLEVANFLAAPFGTEEYQLINYGVEGVHYDLDANGVPAATTQAQREVQPTYMFLVGPPAVNAKPDLPDYVERRSAWSAENAKYVTEPLFYGMNIAEPNQYASIGQPFSDLEKDIARGRASIDDLDAAIETWRSSGGDELREFYTEIYEAQEGTQESSDS</sequence>
<dbReference type="EMBL" id="PYHR01000002">
    <property type="protein sequence ID" value="PWD50634.1"/>
    <property type="molecule type" value="Genomic_DNA"/>
</dbReference>
<reference evidence="2 3" key="1">
    <citation type="submission" date="2018-03" db="EMBL/GenBank/DDBJ databases">
        <title>Genome assembly of novel Miniimonas species PCH200.</title>
        <authorList>
            <person name="Thakur V."/>
            <person name="Kumar V."/>
            <person name="Singh D."/>
        </authorList>
    </citation>
    <scope>NUCLEOTIDE SEQUENCE [LARGE SCALE GENOMIC DNA]</scope>
    <source>
        <strain evidence="2 3">PCH200</strain>
    </source>
</reference>
<keyword evidence="3" id="KW-1185">Reference proteome</keyword>
<protein>
    <submittedName>
        <fullName evidence="2">Sugar ABC transporter substrate-binding protein</fullName>
    </submittedName>
</protein>
<dbReference type="Gene3D" id="3.40.190.10">
    <property type="entry name" value="Periplasmic binding protein-like II"/>
    <property type="match status" value="1"/>
</dbReference>
<name>A0A2U1ZUH8_9MICO</name>
<evidence type="ECO:0000313" key="3">
    <source>
        <dbReference type="Proteomes" id="UP000245166"/>
    </source>
</evidence>
<accession>A0A2U1ZUH8</accession>
<dbReference type="InterPro" id="IPR050490">
    <property type="entry name" value="Bact_solute-bd_prot1"/>
</dbReference>
<comment type="similarity">
    <text evidence="1">Belongs to the bacterial solute-binding protein 1 family.</text>
</comment>
<organism evidence="2 3">
    <name type="scientific">Serinibacter arcticus</name>
    <dbReference type="NCBI Taxonomy" id="1655435"/>
    <lineage>
        <taxon>Bacteria</taxon>
        <taxon>Bacillati</taxon>
        <taxon>Actinomycetota</taxon>
        <taxon>Actinomycetes</taxon>
        <taxon>Micrococcales</taxon>
        <taxon>Beutenbergiaceae</taxon>
        <taxon>Serinibacter</taxon>
    </lineage>
</organism>
<dbReference type="PANTHER" id="PTHR43649:SF31">
    <property type="entry name" value="SN-GLYCEROL-3-PHOSPHATE-BINDING PERIPLASMIC PROTEIN UGPB"/>
    <property type="match status" value="1"/>
</dbReference>
<proteinExistence type="inferred from homology"/>
<gene>
    <name evidence="2" type="ORF">C8046_08185</name>
</gene>
<dbReference type="AlphaFoldDB" id="A0A2U1ZUH8"/>
<dbReference type="PROSITE" id="PS51257">
    <property type="entry name" value="PROKAR_LIPOPROTEIN"/>
    <property type="match status" value="1"/>
</dbReference>